<dbReference type="SUPFAM" id="SSF54675">
    <property type="entry name" value="Nicotinate/Quinolinate PRTase N-terminal domain-like"/>
    <property type="match status" value="1"/>
</dbReference>
<dbReference type="CDD" id="cd01572">
    <property type="entry name" value="QPRTase"/>
    <property type="match status" value="1"/>
</dbReference>
<dbReference type="FunFam" id="3.20.20.70:FF:000030">
    <property type="entry name" value="Nicotinate-nucleotide pyrophosphorylase, carboxylating"/>
    <property type="match status" value="1"/>
</dbReference>
<organism evidence="13 14">
    <name type="scientific">Planctobacterium marinum</name>
    <dbReference type="NCBI Taxonomy" id="1631968"/>
    <lineage>
        <taxon>Bacteria</taxon>
        <taxon>Pseudomonadati</taxon>
        <taxon>Pseudomonadota</taxon>
        <taxon>Gammaproteobacteria</taxon>
        <taxon>Alteromonadales</taxon>
        <taxon>Alteromonadaceae</taxon>
        <taxon>Planctobacterium</taxon>
    </lineage>
</organism>
<feature type="binding site" evidence="10">
    <location>
        <begin position="288"/>
        <end position="290"/>
    </location>
    <ligand>
        <name>substrate</name>
    </ligand>
</feature>
<dbReference type="GO" id="GO:0034213">
    <property type="term" value="P:quinolinate catabolic process"/>
    <property type="evidence" value="ECO:0007669"/>
    <property type="project" value="TreeGrafter"/>
</dbReference>
<dbReference type="RefSeq" id="WP_338291599.1">
    <property type="nucleotide sequence ID" value="NZ_AP027272.1"/>
</dbReference>
<dbReference type="EC" id="2.4.2.19" evidence="4"/>
<dbReference type="PANTHER" id="PTHR32179:SF3">
    <property type="entry name" value="NICOTINATE-NUCLEOTIDE PYROPHOSPHORYLASE [CARBOXYLATING]"/>
    <property type="match status" value="1"/>
</dbReference>
<evidence type="ECO:0000256" key="10">
    <source>
        <dbReference type="PIRSR" id="PIRSR006250-1"/>
    </source>
</evidence>
<keyword evidence="7 9" id="KW-0808">Transferase</keyword>
<feature type="binding site" evidence="10">
    <location>
        <position position="223"/>
    </location>
    <ligand>
        <name>substrate</name>
    </ligand>
</feature>
<dbReference type="GO" id="GO:0005737">
    <property type="term" value="C:cytoplasm"/>
    <property type="evidence" value="ECO:0007669"/>
    <property type="project" value="TreeGrafter"/>
</dbReference>
<feature type="binding site" evidence="10">
    <location>
        <begin position="267"/>
        <end position="269"/>
    </location>
    <ligand>
        <name>substrate</name>
    </ligand>
</feature>
<feature type="binding site" evidence="10">
    <location>
        <position position="127"/>
    </location>
    <ligand>
        <name>substrate</name>
    </ligand>
</feature>
<sequence>MTQFQTLLDAEITLSVLTSLWQDLGESPFQQLANGIPTPEIAKQQLRAMLNYDVTASLIAEDDTAHAAVICKENCIFVGKAWVEETFMLLDDGLDIIWHTQDGQAHQAGDTLFEIIGNTRAILTGERTALNFAQTLSATATEVAHYAELLVGFNTQILDTRKTIPGLRYGQKYAVTCGGGANHRIGLYDRFLIKENHIMGCGSITAAITTARKRDNRLLVEVEVENLSELKQAISAGADIIMLDNFSLADVEKAVAINQGQCKLEVSGNVEAERLHEIANTGVDFISSGAITKNIKAIDLSLRLSN</sequence>
<evidence type="ECO:0000256" key="1">
    <source>
        <dbReference type="ARBA" id="ARBA00003237"/>
    </source>
</evidence>
<dbReference type="KEGG" id="pmaw:MACH26_11350"/>
<comment type="function">
    <text evidence="1">Involved in the catabolism of quinolinic acid (QA).</text>
</comment>
<feature type="binding site" evidence="10">
    <location>
        <position position="194"/>
    </location>
    <ligand>
        <name>substrate</name>
    </ligand>
</feature>
<keyword evidence="6 9" id="KW-0328">Glycosyltransferase</keyword>
<evidence type="ECO:0000256" key="6">
    <source>
        <dbReference type="ARBA" id="ARBA00022676"/>
    </source>
</evidence>
<dbReference type="Gene3D" id="3.20.20.70">
    <property type="entry name" value="Aldolase class I"/>
    <property type="match status" value="1"/>
</dbReference>
<protein>
    <recommendedName>
        <fullName evidence="4">nicotinate-nucleotide diphosphorylase (carboxylating)</fullName>
        <ecNumber evidence="4">2.4.2.19</ecNumber>
    </recommendedName>
    <alternativeName>
        <fullName evidence="8">Quinolinate phosphoribosyltransferase [decarboxylating]</fullName>
    </alternativeName>
</protein>
<keyword evidence="14" id="KW-1185">Reference proteome</keyword>
<dbReference type="InterPro" id="IPR022412">
    <property type="entry name" value="Quinolinate_PRibosylTrfase_N"/>
</dbReference>
<dbReference type="InterPro" id="IPR013785">
    <property type="entry name" value="Aldolase_TIM"/>
</dbReference>
<gene>
    <name evidence="13" type="primary">nadC</name>
    <name evidence="13" type="ORF">MACH26_11350</name>
</gene>
<dbReference type="Proteomes" id="UP001333710">
    <property type="component" value="Chromosome"/>
</dbReference>
<dbReference type="Pfam" id="PF02749">
    <property type="entry name" value="QRPTase_N"/>
    <property type="match status" value="1"/>
</dbReference>
<evidence type="ECO:0000256" key="9">
    <source>
        <dbReference type="PIRNR" id="PIRNR006250"/>
    </source>
</evidence>
<dbReference type="AlphaFoldDB" id="A0AA48KRN6"/>
<evidence type="ECO:0000256" key="2">
    <source>
        <dbReference type="ARBA" id="ARBA00004893"/>
    </source>
</evidence>
<comment type="pathway">
    <text evidence="2">Cofactor biosynthesis; NAD(+) biosynthesis; nicotinate D-ribonucleotide from quinolinate: step 1/1.</text>
</comment>
<comment type="similarity">
    <text evidence="3 9">Belongs to the NadC/ModD family.</text>
</comment>
<feature type="domain" description="Quinolinate phosphoribosyl transferase N-terminal" evidence="12">
    <location>
        <begin position="53"/>
        <end position="137"/>
    </location>
</feature>
<evidence type="ECO:0000256" key="8">
    <source>
        <dbReference type="ARBA" id="ARBA00033102"/>
    </source>
</evidence>
<evidence type="ECO:0000256" key="3">
    <source>
        <dbReference type="ARBA" id="ARBA00009400"/>
    </source>
</evidence>
<proteinExistence type="inferred from homology"/>
<evidence type="ECO:0000259" key="12">
    <source>
        <dbReference type="Pfam" id="PF02749"/>
    </source>
</evidence>
<dbReference type="EMBL" id="AP027272">
    <property type="protein sequence ID" value="BDX05614.1"/>
    <property type="molecule type" value="Genomic_DNA"/>
</dbReference>
<feature type="binding site" evidence="10">
    <location>
        <position position="184"/>
    </location>
    <ligand>
        <name>substrate</name>
    </ligand>
</feature>
<dbReference type="PANTHER" id="PTHR32179">
    <property type="entry name" value="NICOTINATE-NUCLEOTIDE PYROPHOSPHORYLASE [CARBOXYLATING]"/>
    <property type="match status" value="1"/>
</dbReference>
<dbReference type="Gene3D" id="3.90.1170.20">
    <property type="entry name" value="Quinolinate phosphoribosyl transferase, N-terminal domain"/>
    <property type="match status" value="1"/>
</dbReference>
<evidence type="ECO:0000256" key="4">
    <source>
        <dbReference type="ARBA" id="ARBA00011944"/>
    </source>
</evidence>
<dbReference type="SUPFAM" id="SSF51690">
    <property type="entry name" value="Nicotinate/Quinolinate PRTase C-terminal domain-like"/>
    <property type="match status" value="1"/>
</dbReference>
<evidence type="ECO:0000256" key="7">
    <source>
        <dbReference type="ARBA" id="ARBA00022679"/>
    </source>
</evidence>
<dbReference type="PIRSF" id="PIRSF006250">
    <property type="entry name" value="NadC_ModD"/>
    <property type="match status" value="1"/>
</dbReference>
<keyword evidence="5" id="KW-0662">Pyridine nucleotide biosynthesis</keyword>
<reference evidence="13" key="1">
    <citation type="submission" date="2023-01" db="EMBL/GenBank/DDBJ databases">
        <title>Complete genome sequence of Planctobacterium marinum strain Dej080120_11.</title>
        <authorList>
            <person name="Ueki S."/>
            <person name="Maruyama F."/>
        </authorList>
    </citation>
    <scope>NUCLEOTIDE SEQUENCE</scope>
    <source>
        <strain evidence="13">Dej080120_11</strain>
    </source>
</reference>
<dbReference type="InterPro" id="IPR036068">
    <property type="entry name" value="Nicotinate_pribotase-like_C"/>
</dbReference>
<feature type="binding site" evidence="10">
    <location>
        <begin position="160"/>
        <end position="162"/>
    </location>
    <ligand>
        <name>substrate</name>
    </ligand>
</feature>
<accession>A0AA48KRN6</accession>
<dbReference type="InterPro" id="IPR037128">
    <property type="entry name" value="Quinolinate_PRibosylTase_N_sf"/>
</dbReference>
<dbReference type="GO" id="GO:0009435">
    <property type="term" value="P:NAD+ biosynthetic process"/>
    <property type="evidence" value="ECO:0007669"/>
    <property type="project" value="InterPro"/>
</dbReference>
<dbReference type="Pfam" id="PF01729">
    <property type="entry name" value="QRPTase_C"/>
    <property type="match status" value="1"/>
</dbReference>
<evidence type="ECO:0000313" key="14">
    <source>
        <dbReference type="Proteomes" id="UP001333710"/>
    </source>
</evidence>
<feature type="binding site" evidence="10">
    <location>
        <position position="244"/>
    </location>
    <ligand>
        <name>substrate</name>
    </ligand>
</feature>
<dbReference type="InterPro" id="IPR004393">
    <property type="entry name" value="NadC"/>
</dbReference>
<dbReference type="InterPro" id="IPR002638">
    <property type="entry name" value="Quinolinate_PRibosylTrfase_C"/>
</dbReference>
<evidence type="ECO:0000259" key="11">
    <source>
        <dbReference type="Pfam" id="PF01729"/>
    </source>
</evidence>
<feature type="domain" description="Quinolinate phosphoribosyl transferase C-terminal" evidence="11">
    <location>
        <begin position="140"/>
        <end position="303"/>
    </location>
</feature>
<dbReference type="GO" id="GO:0004514">
    <property type="term" value="F:nicotinate-nucleotide diphosphorylase (carboxylating) activity"/>
    <property type="evidence" value="ECO:0007669"/>
    <property type="project" value="UniProtKB-EC"/>
</dbReference>
<dbReference type="NCBIfam" id="TIGR00078">
    <property type="entry name" value="nadC"/>
    <property type="match status" value="1"/>
</dbReference>
<name>A0AA48KRN6_9ALTE</name>
<dbReference type="InterPro" id="IPR027277">
    <property type="entry name" value="NadC/ModD"/>
</dbReference>
<evidence type="ECO:0000256" key="5">
    <source>
        <dbReference type="ARBA" id="ARBA00022642"/>
    </source>
</evidence>
<evidence type="ECO:0000313" key="13">
    <source>
        <dbReference type="EMBL" id="BDX05614.1"/>
    </source>
</evidence>